<comment type="similarity">
    <text evidence="6">Belongs to the ABC-4 integral membrane protein family.</text>
</comment>
<dbReference type="Proteomes" id="UP000295444">
    <property type="component" value="Unassembled WGS sequence"/>
</dbReference>
<keyword evidence="5 7" id="KW-0472">Membrane</keyword>
<keyword evidence="3 7" id="KW-0812">Transmembrane</keyword>
<dbReference type="Pfam" id="PF02687">
    <property type="entry name" value="FtsX"/>
    <property type="match status" value="2"/>
</dbReference>
<dbReference type="GO" id="GO:0005886">
    <property type="term" value="C:plasma membrane"/>
    <property type="evidence" value="ECO:0007669"/>
    <property type="project" value="UniProtKB-SubCell"/>
</dbReference>
<keyword evidence="4 7" id="KW-1133">Transmembrane helix</keyword>
<dbReference type="PROSITE" id="PS51257">
    <property type="entry name" value="PROKAR_LIPOPROTEIN"/>
    <property type="match status" value="1"/>
</dbReference>
<feature type="transmembrane region" description="Helical" evidence="7">
    <location>
        <begin position="815"/>
        <end position="839"/>
    </location>
</feature>
<comment type="caution">
    <text evidence="10">The sequence shown here is derived from an EMBL/GenBank/DDBJ whole genome shotgun (WGS) entry which is preliminary data.</text>
</comment>
<feature type="transmembrane region" description="Helical" evidence="7">
    <location>
        <begin position="362"/>
        <end position="383"/>
    </location>
</feature>
<evidence type="ECO:0000313" key="11">
    <source>
        <dbReference type="Proteomes" id="UP000295444"/>
    </source>
</evidence>
<dbReference type="InterPro" id="IPR050250">
    <property type="entry name" value="Macrolide_Exporter_MacB"/>
</dbReference>
<feature type="domain" description="ABC3 transporter permease C-terminal" evidence="8">
    <location>
        <begin position="273"/>
        <end position="390"/>
    </location>
</feature>
<organism evidence="10 11">
    <name type="scientific">Labedaea rhizosphaerae</name>
    <dbReference type="NCBI Taxonomy" id="598644"/>
    <lineage>
        <taxon>Bacteria</taxon>
        <taxon>Bacillati</taxon>
        <taxon>Actinomycetota</taxon>
        <taxon>Actinomycetes</taxon>
        <taxon>Pseudonocardiales</taxon>
        <taxon>Pseudonocardiaceae</taxon>
        <taxon>Labedaea</taxon>
    </lineage>
</organism>
<feature type="transmembrane region" description="Helical" evidence="7">
    <location>
        <begin position="771"/>
        <end position="795"/>
    </location>
</feature>
<evidence type="ECO:0000256" key="2">
    <source>
        <dbReference type="ARBA" id="ARBA00022475"/>
    </source>
</evidence>
<feature type="domain" description="MacB-like periplasmic core" evidence="9">
    <location>
        <begin position="501"/>
        <end position="697"/>
    </location>
</feature>
<feature type="transmembrane region" description="Helical" evidence="7">
    <location>
        <begin position="320"/>
        <end position="342"/>
    </location>
</feature>
<feature type="transmembrane region" description="Helical" evidence="7">
    <location>
        <begin position="490"/>
        <end position="513"/>
    </location>
</feature>
<dbReference type="OrthoDB" id="3223244at2"/>
<dbReference type="GO" id="GO:0022857">
    <property type="term" value="F:transmembrane transporter activity"/>
    <property type="evidence" value="ECO:0007669"/>
    <property type="project" value="TreeGrafter"/>
</dbReference>
<sequence length="853" mass="87062">MIALALRTLRRRTGGMIGTFVAIFFGAAAVLACGGLMESGIHASAQPQRLAAAAVVVTGNQDLEVAKNDPDEDDKEKFRSATLPERVRLDAGVVSKVAAVPGVAAAVADVSFAAVPVRDDRPLRDGAVYGHGWSSAALAPFTLNGTAPRGPGEVVLDPSLAAGVPIGSPVSIVVGGVMHSYKLTGVATAPAPTRDGAVFFDDATAATLSGHPGRIDAVGVLAAPGTDANALADKVSAVAPGLVARTGADRALLEFPELSLDSENLIVLSAVSGGMSVMVAIFVVVATLALSLQQRQRELALLRAVGATPRQLRRMVVGEAAVIALIAGALGCLPGNALGRWLFGQLAEHGIVPRVMEYRQGWVPMVVAAGAALLIAVLGALVAGRKAATTRPTEALSEAAVPRRWLGPVRLVLAVLAFGGGTALMIVTLTVFDGPIAASTAGPTVLVWALGLAMISPGVTRVMVAIVRWPLRLVTGIPGYLATANARANTVRVAAAVTPIMLASGIATGMIYLQTTQVDAQQRAFTESLRADAVVTSGTGGLAPDVLPAIAKLPQVAGASELITSKVWVQQPFDDGSDAEDGTPVQGVTGAAAAQTVAATVRSGALDKLSGNTIALPTGRAGDLGLHVGDKMSVRLGDGAVAGLTVVALLDTKPGFDSFLLPADLLAQHTTSGLANQILVRAKPGVDQAALAGALRQAVAGRPGVAVGNRDAMLAANLDQQQVGAWVNYLMVGMITLYTVIAVVNTQVMGTARRRREFGLQRLTGVHRGQVLRMMAVEAGLVALVGLVLGTLVSMTTLVPFSLLVNDSPIPSGPFGIYLGVVGAAVALVYLGTLLPAWLATRGRPAEAVAADE</sequence>
<dbReference type="AlphaFoldDB" id="A0A4R6RVL1"/>
<feature type="transmembrane region" description="Helical" evidence="7">
    <location>
        <begin position="411"/>
        <end position="432"/>
    </location>
</feature>
<name>A0A4R6RVL1_LABRH</name>
<evidence type="ECO:0000256" key="1">
    <source>
        <dbReference type="ARBA" id="ARBA00004651"/>
    </source>
</evidence>
<evidence type="ECO:0000256" key="6">
    <source>
        <dbReference type="ARBA" id="ARBA00038076"/>
    </source>
</evidence>
<dbReference type="InterPro" id="IPR025857">
    <property type="entry name" value="MacB_PCD"/>
</dbReference>
<keyword evidence="2" id="KW-1003">Cell membrane</keyword>
<evidence type="ECO:0000256" key="7">
    <source>
        <dbReference type="SAM" id="Phobius"/>
    </source>
</evidence>
<evidence type="ECO:0000256" key="3">
    <source>
        <dbReference type="ARBA" id="ARBA00022692"/>
    </source>
</evidence>
<evidence type="ECO:0000256" key="5">
    <source>
        <dbReference type="ARBA" id="ARBA00023136"/>
    </source>
</evidence>
<dbReference type="PANTHER" id="PTHR30572:SF4">
    <property type="entry name" value="ABC TRANSPORTER PERMEASE YTRF"/>
    <property type="match status" value="1"/>
</dbReference>
<feature type="transmembrane region" description="Helical" evidence="7">
    <location>
        <begin position="444"/>
        <end position="469"/>
    </location>
</feature>
<dbReference type="EMBL" id="SNXZ01000009">
    <property type="protein sequence ID" value="TDP91021.1"/>
    <property type="molecule type" value="Genomic_DNA"/>
</dbReference>
<keyword evidence="11" id="KW-1185">Reference proteome</keyword>
<feature type="transmembrane region" description="Helical" evidence="7">
    <location>
        <begin position="265"/>
        <end position="290"/>
    </location>
</feature>
<gene>
    <name evidence="10" type="ORF">EV186_10913</name>
</gene>
<comment type="subcellular location">
    <subcellularLocation>
        <location evidence="1">Cell membrane</location>
        <topology evidence="1">Multi-pass membrane protein</topology>
    </subcellularLocation>
</comment>
<reference evidence="10 11" key="1">
    <citation type="submission" date="2019-03" db="EMBL/GenBank/DDBJ databases">
        <title>Genomic Encyclopedia of Type Strains, Phase IV (KMG-IV): sequencing the most valuable type-strain genomes for metagenomic binning, comparative biology and taxonomic classification.</title>
        <authorList>
            <person name="Goeker M."/>
        </authorList>
    </citation>
    <scope>NUCLEOTIDE SEQUENCE [LARGE SCALE GENOMIC DNA]</scope>
    <source>
        <strain evidence="10 11">DSM 45361</strain>
    </source>
</reference>
<dbReference type="RefSeq" id="WP_133853827.1">
    <property type="nucleotide sequence ID" value="NZ_SNXZ01000009.1"/>
</dbReference>
<protein>
    <submittedName>
        <fullName evidence="10">Putative ABC transport system permease protein</fullName>
    </submittedName>
</protein>
<dbReference type="InterPro" id="IPR003838">
    <property type="entry name" value="ABC3_permease_C"/>
</dbReference>
<feature type="domain" description="MacB-like periplasmic core" evidence="9">
    <location>
        <begin position="19"/>
        <end position="237"/>
    </location>
</feature>
<feature type="transmembrane region" description="Helical" evidence="7">
    <location>
        <begin position="726"/>
        <end position="750"/>
    </location>
</feature>
<evidence type="ECO:0000313" key="10">
    <source>
        <dbReference type="EMBL" id="TDP91021.1"/>
    </source>
</evidence>
<dbReference type="PANTHER" id="PTHR30572">
    <property type="entry name" value="MEMBRANE COMPONENT OF TRANSPORTER-RELATED"/>
    <property type="match status" value="1"/>
</dbReference>
<accession>A0A4R6RVL1</accession>
<evidence type="ECO:0000259" key="8">
    <source>
        <dbReference type="Pfam" id="PF02687"/>
    </source>
</evidence>
<evidence type="ECO:0000259" key="9">
    <source>
        <dbReference type="Pfam" id="PF12704"/>
    </source>
</evidence>
<dbReference type="Pfam" id="PF12704">
    <property type="entry name" value="MacB_PCD"/>
    <property type="match status" value="2"/>
</dbReference>
<evidence type="ECO:0000256" key="4">
    <source>
        <dbReference type="ARBA" id="ARBA00022989"/>
    </source>
</evidence>
<feature type="domain" description="ABC3 transporter permease C-terminal" evidence="8">
    <location>
        <begin position="730"/>
        <end position="842"/>
    </location>
</feature>
<proteinExistence type="inferred from homology"/>
<feature type="transmembrane region" description="Helical" evidence="7">
    <location>
        <begin position="16"/>
        <end position="37"/>
    </location>
</feature>